<dbReference type="Pfam" id="PF21052">
    <property type="entry name" value="EFR3_ARM"/>
    <property type="match status" value="1"/>
</dbReference>
<dbReference type="InterPro" id="IPR049152">
    <property type="entry name" value="EFR3-like_ARM"/>
</dbReference>
<dbReference type="Proteomes" id="UP000014760">
    <property type="component" value="Unassembled WGS sequence"/>
</dbReference>
<dbReference type="STRING" id="283909.R7TS96"/>
<dbReference type="AlphaFoldDB" id="R7TS96"/>
<reference evidence="2 4" key="2">
    <citation type="journal article" date="2013" name="Nature">
        <title>Insights into bilaterian evolution from three spiralian genomes.</title>
        <authorList>
            <person name="Simakov O."/>
            <person name="Marletaz F."/>
            <person name="Cho S.J."/>
            <person name="Edsinger-Gonzales E."/>
            <person name="Havlak P."/>
            <person name="Hellsten U."/>
            <person name="Kuo D.H."/>
            <person name="Larsson T."/>
            <person name="Lv J."/>
            <person name="Arendt D."/>
            <person name="Savage R."/>
            <person name="Osoegawa K."/>
            <person name="de Jong P."/>
            <person name="Grimwood J."/>
            <person name="Chapman J.A."/>
            <person name="Shapiro H."/>
            <person name="Aerts A."/>
            <person name="Otillar R.P."/>
            <person name="Terry A.Y."/>
            <person name="Boore J.L."/>
            <person name="Grigoriev I.V."/>
            <person name="Lindberg D.R."/>
            <person name="Seaver E.C."/>
            <person name="Weisblat D.A."/>
            <person name="Putnam N.H."/>
            <person name="Rokhsar D.S."/>
        </authorList>
    </citation>
    <scope>NUCLEOTIDE SEQUENCE</scope>
    <source>
        <strain evidence="2 4">I ESC-2004</strain>
    </source>
</reference>
<dbReference type="EnsemblMetazoa" id="CapteT225122">
    <property type="protein sequence ID" value="CapteP225122"/>
    <property type="gene ID" value="CapteG225122"/>
</dbReference>
<evidence type="ECO:0000313" key="4">
    <source>
        <dbReference type="Proteomes" id="UP000014760"/>
    </source>
</evidence>
<dbReference type="GO" id="GO:0005886">
    <property type="term" value="C:plasma membrane"/>
    <property type="evidence" value="ECO:0007669"/>
    <property type="project" value="TreeGrafter"/>
</dbReference>
<dbReference type="HOGENOM" id="CLU_012674_1_0_1"/>
<comment type="similarity">
    <text evidence="1">Belongs to the EFR3 family.</text>
</comment>
<organism evidence="2">
    <name type="scientific">Capitella teleta</name>
    <name type="common">Polychaete worm</name>
    <dbReference type="NCBI Taxonomy" id="283909"/>
    <lineage>
        <taxon>Eukaryota</taxon>
        <taxon>Metazoa</taxon>
        <taxon>Spiralia</taxon>
        <taxon>Lophotrochozoa</taxon>
        <taxon>Annelida</taxon>
        <taxon>Polychaeta</taxon>
        <taxon>Sedentaria</taxon>
        <taxon>Scolecida</taxon>
        <taxon>Capitellidae</taxon>
        <taxon>Capitella</taxon>
    </lineage>
</organism>
<dbReference type="OrthoDB" id="19232at2759"/>
<name>R7TS96_CAPTE</name>
<dbReference type="InterPro" id="IPR016024">
    <property type="entry name" value="ARM-type_fold"/>
</dbReference>
<gene>
    <name evidence="2" type="ORF">CAPTEDRAFT_225122</name>
</gene>
<dbReference type="EMBL" id="AMQN01002227">
    <property type="status" value="NOT_ANNOTATED_CDS"/>
    <property type="molecule type" value="Genomic_DNA"/>
</dbReference>
<proteinExistence type="inferred from homology"/>
<dbReference type="GO" id="GO:0072659">
    <property type="term" value="P:protein localization to plasma membrane"/>
    <property type="evidence" value="ECO:0007669"/>
    <property type="project" value="TreeGrafter"/>
</dbReference>
<reference evidence="3" key="3">
    <citation type="submission" date="2015-06" db="UniProtKB">
        <authorList>
            <consortium name="EnsemblMetazoa"/>
        </authorList>
    </citation>
    <scope>IDENTIFICATION</scope>
</reference>
<dbReference type="InterPro" id="IPR051851">
    <property type="entry name" value="EFR3_Homologs"/>
</dbReference>
<dbReference type="OMA" id="VGTKYQT"/>
<accession>R7TS96</accession>
<evidence type="ECO:0000313" key="2">
    <source>
        <dbReference type="EMBL" id="ELT96778.1"/>
    </source>
</evidence>
<evidence type="ECO:0000313" key="3">
    <source>
        <dbReference type="EnsemblMetazoa" id="CapteP225122"/>
    </source>
</evidence>
<dbReference type="EMBL" id="KB308725">
    <property type="protein sequence ID" value="ELT96778.1"/>
    <property type="molecule type" value="Genomic_DNA"/>
</dbReference>
<dbReference type="SUPFAM" id="SSF48371">
    <property type="entry name" value="ARM repeat"/>
    <property type="match status" value="1"/>
</dbReference>
<keyword evidence="4" id="KW-1185">Reference proteome</keyword>
<dbReference type="PANTHER" id="PTHR12444">
    <property type="entry name" value="PROTEIN EFR3 HOMOLOG CMP44E"/>
    <property type="match status" value="1"/>
</dbReference>
<dbReference type="PANTHER" id="PTHR12444:SF8">
    <property type="entry name" value="PROTEIN EFR3 HOMOLOG CMP44E"/>
    <property type="match status" value="1"/>
</dbReference>
<dbReference type="FunCoup" id="R7TS96">
    <property type="interactions" value="989"/>
</dbReference>
<reference evidence="4" key="1">
    <citation type="submission" date="2012-12" db="EMBL/GenBank/DDBJ databases">
        <authorList>
            <person name="Hellsten U."/>
            <person name="Grimwood J."/>
            <person name="Chapman J.A."/>
            <person name="Shapiro H."/>
            <person name="Aerts A."/>
            <person name="Otillar R.P."/>
            <person name="Terry A.Y."/>
            <person name="Boore J.L."/>
            <person name="Simakov O."/>
            <person name="Marletaz F."/>
            <person name="Cho S.-J."/>
            <person name="Edsinger-Gonzales E."/>
            <person name="Havlak P."/>
            <person name="Kuo D.-H."/>
            <person name="Larsson T."/>
            <person name="Lv J."/>
            <person name="Arendt D."/>
            <person name="Savage R."/>
            <person name="Osoegawa K."/>
            <person name="de Jong P."/>
            <person name="Lindberg D.R."/>
            <person name="Seaver E.C."/>
            <person name="Weisblat D.A."/>
            <person name="Putnam N.H."/>
            <person name="Grigoriev I.V."/>
            <person name="Rokhsar D.S."/>
        </authorList>
    </citation>
    <scope>NUCLEOTIDE SEQUENCE</scope>
    <source>
        <strain evidence="4">I ESC-2004</strain>
    </source>
</reference>
<evidence type="ECO:0000256" key="1">
    <source>
        <dbReference type="ARBA" id="ARBA00010216"/>
    </source>
</evidence>
<sequence length="802" mass="91313">MAELCGCCSAFKPRYKRLVDSIFPADPQEGLVKSNMDKLTFFAMKSPEKLDRIGDYLAQRLSRDVSRQRNGYVRIAMEAMDNLLVTCHAPTLNLFVESFLKMVQKLLECNEPQLQVLATSSFVMFSNKEEDTPSYHRRYDFFVSKFSAMCHNNHQDMEDQIKTRLRVAGLQGLQGVVRKTVLDDLQVNIWDKTHMDKIVPSLLFNLEGSMERAAESPREEERPCDVAETVFRDLVCRASYGTINAIIRPVLMHLDNHQLWVPNHFAVHCFKIIMYSVQAQYGYVVVEMLMEHLDQNIKQDAQIKASIVNVLAETVLIAAGGSIGPTVLEVFNTLLRHLRLSLDSDTSDPQKKSDEKNFQEAVINTIGEFANHLPDYQKIQILMFVMGKVPKVTDADPSSNNKEVLLQTMLMKTILKVATKYKTVEMSSAFPSSFLEPLLKMSMVPDSGTRKIVQEILQTLLDRHDNAAKLKTVRIPKDIVQLDLTMEEAPRQDFMFMKKNGSLFYWHLYENMQQSNNKVDNYEALYCTMVLLLLEMGGGEVRMELLRLALGIQKMAIKNSLPVTHQSAILALVSAYMNLISQLYDIPLFCEHVDSVIAARTKKASHLLPDIAFNRHNTSRSYPKNMAVTDDLLFDVDVITSALEARGHDTSRLSVPFVTRPSGLDAKSKPYTVDMNISMSDIHSTITDFESATTTPILVRRGFSAEEITFDSMKKILEVNPKQREEDEENRRRIIDSFRNGPFEEIVAKNEQRAQQIQDKVDEILAMIAQPQHSPGGSPRKPIIEEESVPIYEIQFPELFVY</sequence>
<protein>
    <submittedName>
        <fullName evidence="2 3">Uncharacterized protein</fullName>
    </submittedName>
</protein>